<proteinExistence type="predicted"/>
<accession>A0A285D1U2</accession>
<dbReference type="EMBL" id="OAOQ01000015">
    <property type="protein sequence ID" value="SNX73296.1"/>
    <property type="molecule type" value="Genomic_DNA"/>
</dbReference>
<gene>
    <name evidence="2" type="ORF">SAMN05878503_11524</name>
</gene>
<feature type="chain" id="PRO_5012470600" description="Antifreeze glycopeptide polyprotein" evidence="1">
    <location>
        <begin position="30"/>
        <end position="519"/>
    </location>
</feature>
<sequence>MPNEPRAGARHGAAALCALIGLAAGPVPAQEPLSAIDWLSRSVATVPPPAPAAIAEPRVTRGAVPVEVAVTPLDGPSPDAAGLLPARRTGLPQDLWGMGRTTEIANRIAIAPTGTLPALQSLLSTLLLAEADAPADSGGKGLLLLARVDKLLAMGALEGAETLLDASGKGGAEVFRRQFDIALLTGTEDTACEVMQKSPDLAPTFPARIFCLARSGDWNAAALTLRTAQALGFVDDQQDALLSRFLDPDLYEEDGPLPPPTHVTPLIWRLMEAIGEPLPTQSLPIAFAHAELRDTAGWKGQIEAAERLARVGALEPNLLLGLYTERQAAASGGVWERVRAFQTLDTALTAGDAVTVAQALPEIWTLMAEAELEVPFARLVAERLAALPLSSAAAELAFRIALLDPDRAGALPPYRPEDATGRFLLALSEGRAAEAASVDGLSRAIAQAFRAPVLSETTATLLDQNRRGEAILQAISEITGGLQGNPAAVTEGLSLLRKLGLEQVARRTGLELLLLERRG</sequence>
<organism evidence="2 3">
    <name type="scientific">Cereibacter ovatus</name>
    <dbReference type="NCBI Taxonomy" id="439529"/>
    <lineage>
        <taxon>Bacteria</taxon>
        <taxon>Pseudomonadati</taxon>
        <taxon>Pseudomonadota</taxon>
        <taxon>Alphaproteobacteria</taxon>
        <taxon>Rhodobacterales</taxon>
        <taxon>Paracoccaceae</taxon>
        <taxon>Cereibacter</taxon>
    </lineage>
</organism>
<protein>
    <recommendedName>
        <fullName evidence="4">Antifreeze glycopeptide polyprotein</fullName>
    </recommendedName>
</protein>
<dbReference type="AlphaFoldDB" id="A0A285D1U2"/>
<feature type="signal peptide" evidence="1">
    <location>
        <begin position="1"/>
        <end position="29"/>
    </location>
</feature>
<evidence type="ECO:0008006" key="4">
    <source>
        <dbReference type="Google" id="ProtNLM"/>
    </source>
</evidence>
<evidence type="ECO:0000256" key="1">
    <source>
        <dbReference type="SAM" id="SignalP"/>
    </source>
</evidence>
<keyword evidence="1" id="KW-0732">Signal</keyword>
<name>A0A285D1U2_9RHOB</name>
<dbReference type="Proteomes" id="UP000219467">
    <property type="component" value="Unassembled WGS sequence"/>
</dbReference>
<evidence type="ECO:0000313" key="2">
    <source>
        <dbReference type="EMBL" id="SNX73296.1"/>
    </source>
</evidence>
<keyword evidence="3" id="KW-1185">Reference proteome</keyword>
<reference evidence="3" key="1">
    <citation type="submission" date="2017-08" db="EMBL/GenBank/DDBJ databases">
        <authorList>
            <person name="Varghese N."/>
            <person name="Submissions S."/>
        </authorList>
    </citation>
    <scope>NUCLEOTIDE SEQUENCE [LARGE SCALE GENOMIC DNA]</scope>
    <source>
        <strain evidence="3">JA234</strain>
    </source>
</reference>
<dbReference type="RefSeq" id="WP_097031269.1">
    <property type="nucleotide sequence ID" value="NZ_OAOQ01000015.1"/>
</dbReference>
<dbReference type="OrthoDB" id="7929427at2"/>
<evidence type="ECO:0000313" key="3">
    <source>
        <dbReference type="Proteomes" id="UP000219467"/>
    </source>
</evidence>